<dbReference type="InterPro" id="IPR011856">
    <property type="entry name" value="tRNA_endonuc-like_dom_sf"/>
</dbReference>
<comment type="similarity">
    <text evidence="1 2">Belongs to the UPF0102 family.</text>
</comment>
<comment type="caution">
    <text evidence="3">The sequence shown here is derived from an EMBL/GenBank/DDBJ whole genome shotgun (WGS) entry which is preliminary data.</text>
</comment>
<dbReference type="InterPro" id="IPR011335">
    <property type="entry name" value="Restrct_endonuc-II-like"/>
</dbReference>
<evidence type="ECO:0000313" key="3">
    <source>
        <dbReference type="EMBL" id="MFD0980204.1"/>
    </source>
</evidence>
<dbReference type="Gene3D" id="3.40.1350.10">
    <property type="match status" value="1"/>
</dbReference>
<dbReference type="EMBL" id="JBHTJT010000012">
    <property type="protein sequence ID" value="MFD0980204.1"/>
    <property type="molecule type" value="Genomic_DNA"/>
</dbReference>
<dbReference type="InterPro" id="IPR003509">
    <property type="entry name" value="UPF0102_YraN-like"/>
</dbReference>
<gene>
    <name evidence="3" type="ORF">ACFQ2S_11140</name>
</gene>
<protein>
    <recommendedName>
        <fullName evidence="2">UPF0102 protein ACFQ2S_11140</fullName>
    </recommendedName>
</protein>
<proteinExistence type="inferred from homology"/>
<organism evidence="3 4">
    <name type="scientific">Tropicimonas aquimaris</name>
    <dbReference type="NCBI Taxonomy" id="914152"/>
    <lineage>
        <taxon>Bacteria</taxon>
        <taxon>Pseudomonadati</taxon>
        <taxon>Pseudomonadota</taxon>
        <taxon>Alphaproteobacteria</taxon>
        <taxon>Rhodobacterales</taxon>
        <taxon>Roseobacteraceae</taxon>
        <taxon>Tropicimonas</taxon>
    </lineage>
</organism>
<keyword evidence="4" id="KW-1185">Reference proteome</keyword>
<accession>A0ABW3IQX2</accession>
<dbReference type="HAMAP" id="MF_00048">
    <property type="entry name" value="UPF0102"/>
    <property type="match status" value="1"/>
</dbReference>
<reference evidence="4" key="1">
    <citation type="journal article" date="2019" name="Int. J. Syst. Evol. Microbiol.">
        <title>The Global Catalogue of Microorganisms (GCM) 10K type strain sequencing project: providing services to taxonomists for standard genome sequencing and annotation.</title>
        <authorList>
            <consortium name="The Broad Institute Genomics Platform"/>
            <consortium name="The Broad Institute Genome Sequencing Center for Infectious Disease"/>
            <person name="Wu L."/>
            <person name="Ma J."/>
        </authorList>
    </citation>
    <scope>NUCLEOTIDE SEQUENCE [LARGE SCALE GENOMIC DNA]</scope>
    <source>
        <strain evidence="4">CCUG 60524</strain>
    </source>
</reference>
<dbReference type="PANTHER" id="PTHR34039">
    <property type="entry name" value="UPF0102 PROTEIN YRAN"/>
    <property type="match status" value="1"/>
</dbReference>
<evidence type="ECO:0000313" key="4">
    <source>
        <dbReference type="Proteomes" id="UP001597108"/>
    </source>
</evidence>
<dbReference type="Proteomes" id="UP001597108">
    <property type="component" value="Unassembled WGS sequence"/>
</dbReference>
<sequence length="117" mass="12888">MSGSVSYHAGLAAEDIVERHYAGTGLPVVERRWRGRGGEIDLIVRDGDGLIFVEVKKARDFARAVERVTPRQMERIVASASEYIGRMPNGQLTEMRFDVALVDARGGLRVLENAFGA</sequence>
<dbReference type="Pfam" id="PF02021">
    <property type="entry name" value="UPF0102"/>
    <property type="match status" value="1"/>
</dbReference>
<dbReference type="RefSeq" id="WP_386074529.1">
    <property type="nucleotide sequence ID" value="NZ_JBHTJT010000012.1"/>
</dbReference>
<name>A0ABW3IQX2_9RHOB</name>
<evidence type="ECO:0000256" key="1">
    <source>
        <dbReference type="ARBA" id="ARBA00006738"/>
    </source>
</evidence>
<dbReference type="PANTHER" id="PTHR34039:SF1">
    <property type="entry name" value="UPF0102 PROTEIN YRAN"/>
    <property type="match status" value="1"/>
</dbReference>
<evidence type="ECO:0000256" key="2">
    <source>
        <dbReference type="HAMAP-Rule" id="MF_00048"/>
    </source>
</evidence>
<dbReference type="SUPFAM" id="SSF52980">
    <property type="entry name" value="Restriction endonuclease-like"/>
    <property type="match status" value="1"/>
</dbReference>